<sequence>MNILKLLADLAEVDPTLYDRLSSRQAAFAPLSKLGRKAALAALPVALGTAIMPAQARDIRTILDSLNLALVLEYLESEFYARALGLVAGAPSVPASFFPAGTRPAIETIYRHEQQHVRFLERVIQASGGTLPTKPRFDFTGSKNGAQPALFADVFTNFDTFLQVAQTLEDAGVRAYKGQVGFLQTDNSLLEAALRIHSVEARHAAHIRSMRRARGANVKSWVSPTDTSIAVAGKTDAVYAGEGLVNQFVAGLRQVPFDQAPLNTVVAVAKVAEAFDEPIPASTATSLVSIFTY</sequence>
<dbReference type="EMBL" id="CP060784">
    <property type="protein sequence ID" value="QNP50710.1"/>
    <property type="molecule type" value="Genomic_DNA"/>
</dbReference>
<gene>
    <name evidence="1" type="ORF">H9L05_10900</name>
</gene>
<dbReference type="CDD" id="cd00657">
    <property type="entry name" value="Ferritin_like"/>
    <property type="match status" value="1"/>
</dbReference>
<dbReference type="SUPFAM" id="SSF47240">
    <property type="entry name" value="Ferritin-like"/>
    <property type="match status" value="1"/>
</dbReference>
<protein>
    <submittedName>
        <fullName evidence="1">Ferritin-like domain-containing protein</fullName>
    </submittedName>
</protein>
<name>A0A7H0GQZ4_9BACT</name>
<proteinExistence type="predicted"/>
<dbReference type="InterPro" id="IPR009078">
    <property type="entry name" value="Ferritin-like_SF"/>
</dbReference>
<keyword evidence="2" id="KW-1185">Reference proteome</keyword>
<dbReference type="Pfam" id="PF13668">
    <property type="entry name" value="Ferritin_2"/>
    <property type="match status" value="1"/>
</dbReference>
<evidence type="ECO:0000313" key="2">
    <source>
        <dbReference type="Proteomes" id="UP000516093"/>
    </source>
</evidence>
<accession>A0A7H0GQZ4</accession>
<dbReference type="AlphaFoldDB" id="A0A7H0GQZ4"/>
<dbReference type="Proteomes" id="UP000516093">
    <property type="component" value="Chromosome"/>
</dbReference>
<organism evidence="1 2">
    <name type="scientific">Hymenobacter qilianensis</name>
    <dbReference type="NCBI Taxonomy" id="1385715"/>
    <lineage>
        <taxon>Bacteria</taxon>
        <taxon>Pseudomonadati</taxon>
        <taxon>Bacteroidota</taxon>
        <taxon>Cytophagia</taxon>
        <taxon>Cytophagales</taxon>
        <taxon>Hymenobacteraceae</taxon>
        <taxon>Hymenobacter</taxon>
    </lineage>
</organism>
<reference evidence="1 2" key="1">
    <citation type="submission" date="2020-08" db="EMBL/GenBank/DDBJ databases">
        <title>Genome sequence of Hymenobacter qilianensis JCM 19763T.</title>
        <authorList>
            <person name="Hyun D.-W."/>
            <person name="Bae J.-W."/>
        </authorList>
    </citation>
    <scope>NUCLEOTIDE SEQUENCE [LARGE SCALE GENOMIC DNA]</scope>
    <source>
        <strain evidence="1 2">JCM 19763</strain>
    </source>
</reference>
<evidence type="ECO:0000313" key="1">
    <source>
        <dbReference type="EMBL" id="QNP50710.1"/>
    </source>
</evidence>
<dbReference type="KEGG" id="hqi:H9L05_10900"/>
<dbReference type="RefSeq" id="WP_187731032.1">
    <property type="nucleotide sequence ID" value="NZ_BMFN01000001.1"/>
</dbReference>